<evidence type="ECO:0000313" key="2">
    <source>
        <dbReference type="Proteomes" id="UP000253090"/>
    </source>
</evidence>
<organism evidence="1 2">
    <name type="scientific">Fontibacillus phaseoli</name>
    <dbReference type="NCBI Taxonomy" id="1416533"/>
    <lineage>
        <taxon>Bacteria</taxon>
        <taxon>Bacillati</taxon>
        <taxon>Bacillota</taxon>
        <taxon>Bacilli</taxon>
        <taxon>Bacillales</taxon>
        <taxon>Paenibacillaceae</taxon>
        <taxon>Fontibacillus</taxon>
    </lineage>
</organism>
<sequence length="63" mass="7345">MLDRFLQSMDSEEQGVIQQIRHYILLGQHSVLSFFFSPVQAQIGAYPHTIEVTRKEWLKVALL</sequence>
<protein>
    <submittedName>
        <fullName evidence="1">Uncharacterized protein</fullName>
    </submittedName>
</protein>
<gene>
    <name evidence="1" type="ORF">DFP94_101103</name>
</gene>
<evidence type="ECO:0000313" key="1">
    <source>
        <dbReference type="EMBL" id="RCX22523.1"/>
    </source>
</evidence>
<reference evidence="1 2" key="1">
    <citation type="submission" date="2018-07" db="EMBL/GenBank/DDBJ databases">
        <title>Genomic Encyclopedia of Type Strains, Phase III (KMG-III): the genomes of soil and plant-associated and newly described type strains.</title>
        <authorList>
            <person name="Whitman W."/>
        </authorList>
    </citation>
    <scope>NUCLEOTIDE SEQUENCE [LARGE SCALE GENOMIC DNA]</scope>
    <source>
        <strain evidence="1 2">CECT 8333</strain>
    </source>
</reference>
<name>A0A369BLU0_9BACL</name>
<accession>A0A369BLU0</accession>
<proteinExistence type="predicted"/>
<keyword evidence="2" id="KW-1185">Reference proteome</keyword>
<dbReference type="AlphaFoldDB" id="A0A369BLU0"/>
<dbReference type="EMBL" id="QPJW01000001">
    <property type="protein sequence ID" value="RCX22523.1"/>
    <property type="molecule type" value="Genomic_DNA"/>
</dbReference>
<comment type="caution">
    <text evidence="1">The sequence shown here is derived from an EMBL/GenBank/DDBJ whole genome shotgun (WGS) entry which is preliminary data.</text>
</comment>
<dbReference type="Proteomes" id="UP000253090">
    <property type="component" value="Unassembled WGS sequence"/>
</dbReference>